<organism evidence="2 3">
    <name type="scientific">Torulaspora delbrueckii</name>
    <name type="common">Yeast</name>
    <name type="synonym">Candida colliculosa</name>
    <dbReference type="NCBI Taxonomy" id="4950"/>
    <lineage>
        <taxon>Eukaryota</taxon>
        <taxon>Fungi</taxon>
        <taxon>Dikarya</taxon>
        <taxon>Ascomycota</taxon>
        <taxon>Saccharomycotina</taxon>
        <taxon>Saccharomycetes</taxon>
        <taxon>Saccharomycetales</taxon>
        <taxon>Saccharomycetaceae</taxon>
        <taxon>Torulaspora</taxon>
    </lineage>
</organism>
<dbReference type="KEGG" id="tdl:TDEL_0G03070"/>
<dbReference type="EMBL" id="HE616748">
    <property type="protein sequence ID" value="CCE93674.1"/>
    <property type="molecule type" value="Genomic_DNA"/>
</dbReference>
<proteinExistence type="predicted"/>
<gene>
    <name evidence="2" type="primary">TDEL0G03070</name>
    <name evidence="2" type="ORF">TDEL_0G03070</name>
</gene>
<reference evidence="2 3" key="1">
    <citation type="journal article" date="2011" name="Proc. Natl. Acad. Sci. U.S.A.">
        <title>Evolutionary erosion of yeast sex chromosomes by mating-type switching accidents.</title>
        <authorList>
            <person name="Gordon J.L."/>
            <person name="Armisen D."/>
            <person name="Proux-Wera E."/>
            <person name="Oheigeartaigh S.S."/>
            <person name="Byrne K.P."/>
            <person name="Wolfe K.H."/>
        </authorList>
    </citation>
    <scope>NUCLEOTIDE SEQUENCE [LARGE SCALE GENOMIC DNA]</scope>
    <source>
        <strain evidence="3">ATCC 10662 / CBS 1146 / NBRC 0425 / NCYC 2629 / NRRL Y-866</strain>
    </source>
</reference>
<name>G8ZXQ7_TORDE</name>
<dbReference type="AlphaFoldDB" id="G8ZXQ7"/>
<evidence type="ECO:0000256" key="1">
    <source>
        <dbReference type="SAM" id="MobiDB-lite"/>
    </source>
</evidence>
<evidence type="ECO:0000313" key="3">
    <source>
        <dbReference type="Proteomes" id="UP000005627"/>
    </source>
</evidence>
<dbReference type="OrthoDB" id="4070395at2759"/>
<dbReference type="Proteomes" id="UP000005627">
    <property type="component" value="Chromosome 7"/>
</dbReference>
<keyword evidence="3" id="KW-1185">Reference proteome</keyword>
<evidence type="ECO:0000313" key="2">
    <source>
        <dbReference type="EMBL" id="CCE93674.1"/>
    </source>
</evidence>
<dbReference type="InParanoid" id="G8ZXQ7"/>
<dbReference type="RefSeq" id="XP_003682885.1">
    <property type="nucleotide sequence ID" value="XM_003682837.1"/>
</dbReference>
<feature type="region of interest" description="Disordered" evidence="1">
    <location>
        <begin position="23"/>
        <end position="71"/>
    </location>
</feature>
<feature type="compositionally biased region" description="Basic and acidic residues" evidence="1">
    <location>
        <begin position="47"/>
        <end position="61"/>
    </location>
</feature>
<dbReference type="HOGENOM" id="CLU_1866516_0_0_1"/>
<dbReference type="GeneID" id="11504969"/>
<accession>G8ZXQ7</accession>
<sequence length="137" mass="15540">MAAVVNLRPRFRERHNSRVWHTFHRSNGKSAGGSGTLAALPDPGLEPIKEAPSDSPLHHFTPETAPESVPEEPIVLESAPVAAIEYEPGRKWGYKILYVLDALDKLQSKMFEYIWVSILYVNILFPRLTTRYVQLRS</sequence>
<protein>
    <submittedName>
        <fullName evidence="2">Uncharacterized protein</fullName>
    </submittedName>
</protein>